<protein>
    <submittedName>
        <fullName evidence="9">Cytochrome c oxidase accessory protein CcoG</fullName>
    </submittedName>
</protein>
<keyword evidence="7" id="KW-0812">Transmembrane</keyword>
<keyword evidence="10" id="KW-1185">Reference proteome</keyword>
<gene>
    <name evidence="9" type="primary">ccoG</name>
    <name evidence="9" type="ORF">EZJ19_02675</name>
</gene>
<dbReference type="Gene3D" id="2.60.40.10">
    <property type="entry name" value="Immunoglobulins"/>
    <property type="match status" value="1"/>
</dbReference>
<evidence type="ECO:0000256" key="2">
    <source>
        <dbReference type="ARBA" id="ARBA00022485"/>
    </source>
</evidence>
<reference evidence="9 10" key="1">
    <citation type="submission" date="2019-03" db="EMBL/GenBank/DDBJ databases">
        <title>Genome sequence of Thiobacillaceae bacterium LSR1, a sulfur-oxidizing bacterium isolated from freshwater sediment.</title>
        <authorList>
            <person name="Li S."/>
        </authorList>
    </citation>
    <scope>NUCLEOTIDE SEQUENCE [LARGE SCALE GENOMIC DNA]</scope>
    <source>
        <strain evidence="9 10">LSR1</strain>
    </source>
</reference>
<dbReference type="PANTHER" id="PTHR30176">
    <property type="entry name" value="FERREDOXIN-TYPE PROTEIN NAPH"/>
    <property type="match status" value="1"/>
</dbReference>
<dbReference type="SUPFAM" id="SSF54862">
    <property type="entry name" value="4Fe-4S ferredoxins"/>
    <property type="match status" value="1"/>
</dbReference>
<evidence type="ECO:0000256" key="7">
    <source>
        <dbReference type="SAM" id="Phobius"/>
    </source>
</evidence>
<keyword evidence="6" id="KW-0411">Iron-sulfur</keyword>
<dbReference type="PANTHER" id="PTHR30176:SF3">
    <property type="entry name" value="FERREDOXIN-TYPE PROTEIN NAPH"/>
    <property type="match status" value="1"/>
</dbReference>
<feature type="transmembrane region" description="Helical" evidence="7">
    <location>
        <begin position="63"/>
        <end position="84"/>
    </location>
</feature>
<keyword evidence="3" id="KW-0479">Metal-binding</keyword>
<evidence type="ECO:0000256" key="4">
    <source>
        <dbReference type="ARBA" id="ARBA00022982"/>
    </source>
</evidence>
<dbReference type="InterPro" id="IPR013783">
    <property type="entry name" value="Ig-like_fold"/>
</dbReference>
<sequence>MTRSIKGPFRTFKTAILLLGFSVYFLLPWLPWDRPGAPSQAILFDIPGRRYMLFGLTVYPQDVFWLSMLLFIAAAVLFFITALAGRAFCGYFCFQTLWTDAFTWLEHWFQGERPSRLRLHRLPWSDREKLLKLGATKLAFVLLSFWTAMTFVLYFGYAPDLIAHFFTGQAAPAAYITVIALTASTYLAASTLREHVCTFICPYGRFQSAMYDAETLTVHYERGRGERELGRAAARPGLRGYDDRRYAGYGDCIDCGLCVQVCPVGIDIRNGLQYTCISCGLCVDACNTIMDKMGYPRGLVRYDSEVNLNSPAPVEPFLDWKRLKVIGWGLAIVLMTAYLFYDIDHRASYEHSIQQIRSPLYVTLSDGSIRNRYQIRLTNISGHEETYRIAARGLPEGALDLGNFAQVPVRNGRSVIVQASVKLPPDQAEQLHQFEFVITDSKGESVTDPVHFFTRHEQ</sequence>
<evidence type="ECO:0000256" key="5">
    <source>
        <dbReference type="ARBA" id="ARBA00023004"/>
    </source>
</evidence>
<feature type="domain" description="4Fe-4S ferredoxin-type" evidence="8">
    <location>
        <begin position="243"/>
        <end position="271"/>
    </location>
</feature>
<keyword evidence="7" id="KW-0472">Membrane</keyword>
<name>A0A4R1BLR0_9PROT</name>
<feature type="transmembrane region" description="Helical" evidence="7">
    <location>
        <begin position="12"/>
        <end position="30"/>
    </location>
</feature>
<evidence type="ECO:0000256" key="3">
    <source>
        <dbReference type="ARBA" id="ARBA00022723"/>
    </source>
</evidence>
<dbReference type="PROSITE" id="PS51379">
    <property type="entry name" value="4FE4S_FER_2"/>
    <property type="match status" value="1"/>
</dbReference>
<dbReference type="InterPro" id="IPR014116">
    <property type="entry name" value="Cyt_c_oxidase_cbb3_FixG"/>
</dbReference>
<keyword evidence="4" id="KW-0249">Electron transport</keyword>
<dbReference type="InterPro" id="IPR017900">
    <property type="entry name" value="4Fe4S_Fe_S_CS"/>
</dbReference>
<proteinExistence type="predicted"/>
<feature type="transmembrane region" description="Helical" evidence="7">
    <location>
        <begin position="325"/>
        <end position="341"/>
    </location>
</feature>
<dbReference type="OrthoDB" id="9811700at2"/>
<dbReference type="AlphaFoldDB" id="A0A4R1BLR0"/>
<evidence type="ECO:0000256" key="1">
    <source>
        <dbReference type="ARBA" id="ARBA00022448"/>
    </source>
</evidence>
<evidence type="ECO:0000256" key="6">
    <source>
        <dbReference type="ARBA" id="ARBA00023014"/>
    </source>
</evidence>
<dbReference type="GO" id="GO:0051539">
    <property type="term" value="F:4 iron, 4 sulfur cluster binding"/>
    <property type="evidence" value="ECO:0007669"/>
    <property type="project" value="UniProtKB-KW"/>
</dbReference>
<dbReference type="GO" id="GO:0046872">
    <property type="term" value="F:metal ion binding"/>
    <property type="evidence" value="ECO:0007669"/>
    <property type="project" value="UniProtKB-KW"/>
</dbReference>
<dbReference type="InterPro" id="IPR051684">
    <property type="entry name" value="Electron_Trans/Redox"/>
</dbReference>
<dbReference type="Pfam" id="PF11614">
    <property type="entry name" value="FixG_C"/>
    <property type="match status" value="1"/>
</dbReference>
<evidence type="ECO:0000313" key="10">
    <source>
        <dbReference type="Proteomes" id="UP000295443"/>
    </source>
</evidence>
<keyword evidence="1" id="KW-0813">Transport</keyword>
<dbReference type="PROSITE" id="PS00198">
    <property type="entry name" value="4FE4S_FER_1"/>
    <property type="match status" value="1"/>
</dbReference>
<feature type="transmembrane region" description="Helical" evidence="7">
    <location>
        <begin position="138"/>
        <end position="157"/>
    </location>
</feature>
<keyword evidence="7" id="KW-1133">Transmembrane helix</keyword>
<dbReference type="Proteomes" id="UP000295443">
    <property type="component" value="Unassembled WGS sequence"/>
</dbReference>
<comment type="caution">
    <text evidence="9">The sequence shown here is derived from an EMBL/GenBank/DDBJ whole genome shotgun (WGS) entry which is preliminary data.</text>
</comment>
<dbReference type="NCBIfam" id="TIGR02745">
    <property type="entry name" value="ccoG_rdxA_fixG"/>
    <property type="match status" value="1"/>
</dbReference>
<dbReference type="EMBL" id="SJZB01000012">
    <property type="protein sequence ID" value="TCJ18218.1"/>
    <property type="molecule type" value="Genomic_DNA"/>
</dbReference>
<dbReference type="InterPro" id="IPR017896">
    <property type="entry name" value="4Fe4S_Fe-S-bd"/>
</dbReference>
<accession>A0A4R1BLR0</accession>
<keyword evidence="5" id="KW-0408">Iron</keyword>
<dbReference type="InterPro" id="IPR032879">
    <property type="entry name" value="FixG_C"/>
</dbReference>
<dbReference type="Pfam" id="PF12801">
    <property type="entry name" value="Fer4_5"/>
    <property type="match status" value="1"/>
</dbReference>
<dbReference type="Pfam" id="PF13746">
    <property type="entry name" value="Fer4_18"/>
    <property type="match status" value="1"/>
</dbReference>
<keyword evidence="2" id="KW-0004">4Fe-4S</keyword>
<dbReference type="GO" id="GO:0005886">
    <property type="term" value="C:plasma membrane"/>
    <property type="evidence" value="ECO:0007669"/>
    <property type="project" value="TreeGrafter"/>
</dbReference>
<evidence type="ECO:0000259" key="8">
    <source>
        <dbReference type="PROSITE" id="PS51379"/>
    </source>
</evidence>
<organism evidence="9 10">
    <name type="scientific">Parasulfuritortus cantonensis</name>
    <dbReference type="NCBI Taxonomy" id="2528202"/>
    <lineage>
        <taxon>Bacteria</taxon>
        <taxon>Pseudomonadati</taxon>
        <taxon>Pseudomonadota</taxon>
        <taxon>Betaproteobacteria</taxon>
        <taxon>Nitrosomonadales</taxon>
        <taxon>Thiobacillaceae</taxon>
        <taxon>Parasulfuritortus</taxon>
    </lineage>
</organism>
<evidence type="ECO:0000313" key="9">
    <source>
        <dbReference type="EMBL" id="TCJ18218.1"/>
    </source>
</evidence>
<feature type="transmembrane region" description="Helical" evidence="7">
    <location>
        <begin position="169"/>
        <end position="189"/>
    </location>
</feature>